<evidence type="ECO:0000313" key="1">
    <source>
        <dbReference type="EMBL" id="KAF4680631.1"/>
    </source>
</evidence>
<protein>
    <submittedName>
        <fullName evidence="1">Uncharacterized protein</fullName>
    </submittedName>
</protein>
<organism evidence="1 2">
    <name type="scientific">Perkinsus olseni</name>
    <name type="common">Perkinsus atlanticus</name>
    <dbReference type="NCBI Taxonomy" id="32597"/>
    <lineage>
        <taxon>Eukaryota</taxon>
        <taxon>Sar</taxon>
        <taxon>Alveolata</taxon>
        <taxon>Perkinsozoa</taxon>
        <taxon>Perkinsea</taxon>
        <taxon>Perkinsida</taxon>
        <taxon>Perkinsidae</taxon>
        <taxon>Perkinsus</taxon>
    </lineage>
</organism>
<dbReference type="InterPro" id="IPR012337">
    <property type="entry name" value="RNaseH-like_sf"/>
</dbReference>
<comment type="caution">
    <text evidence="1">The sequence shown here is derived from an EMBL/GenBank/DDBJ whole genome shotgun (WGS) entry which is preliminary data.</text>
</comment>
<dbReference type="Gene3D" id="3.30.420.10">
    <property type="entry name" value="Ribonuclease H-like superfamily/Ribonuclease H"/>
    <property type="match status" value="1"/>
</dbReference>
<dbReference type="SUPFAM" id="SSF53098">
    <property type="entry name" value="Ribonuclease H-like"/>
    <property type="match status" value="1"/>
</dbReference>
<dbReference type="GO" id="GO:0003676">
    <property type="term" value="F:nucleic acid binding"/>
    <property type="evidence" value="ECO:0007669"/>
    <property type="project" value="InterPro"/>
</dbReference>
<dbReference type="AlphaFoldDB" id="A0A7J6NCI3"/>
<name>A0A7J6NCI3_PEROL</name>
<dbReference type="EMBL" id="JABANP010000590">
    <property type="protein sequence ID" value="KAF4680631.1"/>
    <property type="molecule type" value="Genomic_DNA"/>
</dbReference>
<dbReference type="InterPro" id="IPR036397">
    <property type="entry name" value="RNaseH_sf"/>
</dbReference>
<reference evidence="1 2" key="1">
    <citation type="submission" date="2020-04" db="EMBL/GenBank/DDBJ databases">
        <title>Perkinsus olseni comparative genomics.</title>
        <authorList>
            <person name="Bogema D.R."/>
        </authorList>
    </citation>
    <scope>NUCLEOTIDE SEQUENCE [LARGE SCALE GENOMIC DNA]</scope>
    <source>
        <strain evidence="1">00978-12</strain>
    </source>
</reference>
<dbReference type="Proteomes" id="UP000541610">
    <property type="component" value="Unassembled WGS sequence"/>
</dbReference>
<accession>A0A7J6NCI3</accession>
<proteinExistence type="predicted"/>
<dbReference type="OrthoDB" id="10381459at2759"/>
<sequence>MNGSVTYPAPHAYTRLSPAADYRGFSFDTQSVSITLGFHSIFCEHGSPKVLLTDNDRVPFVRKDVKVVLAKHGVKYYTLPGYAQFLSFWERPHKDFVEVTKAIRASTRSDDDNSYIADYLMAVRAYNMTPRLWANLPPAELHFTYGVRVPGERGEYSDEVDWDALKMKYIDTDTIKFMRDGLLVLEDARKDAEVRLYEYLDLWRIRQERNLERMAKNNDRVYSPKLFDIVFTSKSPQHRIGHHLDTIWSGPHTVTGLKGSSVVEVIPGIIFPGLGGVDIDDVDDSRAQSIRQSTLDKNPWPVPPCC</sequence>
<evidence type="ECO:0000313" key="2">
    <source>
        <dbReference type="Proteomes" id="UP000541610"/>
    </source>
</evidence>
<gene>
    <name evidence="1" type="ORF">FOZ60_013210</name>
</gene>